<keyword evidence="2" id="KW-0472">Membrane</keyword>
<dbReference type="Pfam" id="PF13715">
    <property type="entry name" value="CarbopepD_reg_2"/>
    <property type="match status" value="1"/>
</dbReference>
<feature type="domain" description="Outer membrane protein beta-barrel" evidence="4">
    <location>
        <begin position="363"/>
        <end position="753"/>
    </location>
</feature>
<organism evidence="5 6">
    <name type="scientific">Prevotella pallens</name>
    <dbReference type="NCBI Taxonomy" id="60133"/>
    <lineage>
        <taxon>Bacteria</taxon>
        <taxon>Pseudomonadati</taxon>
        <taxon>Bacteroidota</taxon>
        <taxon>Bacteroidia</taxon>
        <taxon>Bacteroidales</taxon>
        <taxon>Prevotellaceae</taxon>
        <taxon>Prevotella</taxon>
    </lineage>
</organism>
<evidence type="ECO:0000256" key="1">
    <source>
        <dbReference type="ARBA" id="ARBA00004442"/>
    </source>
</evidence>
<dbReference type="AlphaFoldDB" id="A0A379GAS8"/>
<dbReference type="Pfam" id="PF14905">
    <property type="entry name" value="OMP_b-brl_3"/>
    <property type="match status" value="1"/>
</dbReference>
<evidence type="ECO:0000256" key="2">
    <source>
        <dbReference type="ARBA" id="ARBA00023136"/>
    </source>
</evidence>
<evidence type="ECO:0000313" key="6">
    <source>
        <dbReference type="Proteomes" id="UP000254235"/>
    </source>
</evidence>
<dbReference type="EMBL" id="UGTP01000005">
    <property type="protein sequence ID" value="SUC38118.1"/>
    <property type="molecule type" value="Genomic_DNA"/>
</dbReference>
<dbReference type="Gene3D" id="2.40.170.20">
    <property type="entry name" value="TonB-dependent receptor, beta-barrel domain"/>
    <property type="match status" value="1"/>
</dbReference>
<evidence type="ECO:0000259" key="4">
    <source>
        <dbReference type="Pfam" id="PF14905"/>
    </source>
</evidence>
<evidence type="ECO:0000313" key="5">
    <source>
        <dbReference type="EMBL" id="SUC38118.1"/>
    </source>
</evidence>
<reference evidence="5 6" key="1">
    <citation type="submission" date="2018-06" db="EMBL/GenBank/DDBJ databases">
        <authorList>
            <consortium name="Pathogen Informatics"/>
            <person name="Doyle S."/>
        </authorList>
    </citation>
    <scope>NUCLEOTIDE SEQUENCE [LARGE SCALE GENOMIC DNA]</scope>
    <source>
        <strain evidence="5 6">NCTC13043</strain>
    </source>
</reference>
<accession>A0A379GAS8</accession>
<sequence length="780" mass="89289">MNKMLFFIITILFANLSIDAQSYKIYGHVYFHDKSQPLSYASVKNCNTQQVVLSDSVGYFEIQVNKNDSLTCSYIGYADKVASISDEKTIDFCLDNNVQNLNEVEVIGRRKAIQMSHGGFIINMDVINKNGKLFSDILPQIPLINIKGGIISMVGKNEVLVFLNNHQLYLKGDELIAYLNSLGAENIQKIQVLSTPPAKYEANENIGILKIETLKKINPGLQANLLGKGSIAHYLSYGTSAKILYSSKKFSVETAVLGSCEKLFTHSQYSNIFKNYIVSTNCPKKSEENFAGILTNLNLILGQHDNISTMLQLPLLSKINNRDIANDTKYFSINNIQEDSIMSSKGYGKSANYQTNLEINYAHSFNDKSNLNITLGYINSYERNHRNWLSLTKTALTTLDENFYSAGHQKNDIYTFKMDFDNSFKNWKFSEGYKFSYINTKSYNEEDEKLVYSTSHNLFGYREANNALYVNAESSIKSIQLSLGLRAEYTYTKGLSYTLNTINNNHYLRVFPVVGIEYLINNSNTISIDYSGRIKRPNFQLLDPFRWYTSKYDYSEGNPFMKPSYIHNVSLSYMCNNSFYTKMYFTKTKKDFGKMVFLDSENIQNQVERAGNFFDISTFGINVEYNFQLGSWLETNLTGDITYSSYISNQTSFKNVKGWGGDFSLNNSFFLSKRLTGFLYIEDDIPGYYNYRKAKNAFLLNLGLSYTNKNKTMIVSIKAEDLFKTSNPKYSYYSNGIKQKFNNYYDSQHLEITLIKKIGNVFNKAKPTFQSSNSEERNRL</sequence>
<protein>
    <submittedName>
        <fullName evidence="5">TonB-linked outer membrane protein, SusC/RagA family</fullName>
    </submittedName>
</protein>
<dbReference type="SUPFAM" id="SSF49464">
    <property type="entry name" value="Carboxypeptidase regulatory domain-like"/>
    <property type="match status" value="1"/>
</dbReference>
<dbReference type="InterPro" id="IPR041700">
    <property type="entry name" value="OMP_b-brl_3"/>
</dbReference>
<dbReference type="GeneID" id="78572207"/>
<dbReference type="InterPro" id="IPR036942">
    <property type="entry name" value="Beta-barrel_TonB_sf"/>
</dbReference>
<comment type="subcellular location">
    <subcellularLocation>
        <location evidence="1">Cell outer membrane</location>
    </subcellularLocation>
</comment>
<keyword evidence="3" id="KW-0998">Cell outer membrane</keyword>
<proteinExistence type="predicted"/>
<name>A0A379GAS8_9BACT</name>
<dbReference type="InterPro" id="IPR008969">
    <property type="entry name" value="CarboxyPept-like_regulatory"/>
</dbReference>
<dbReference type="Proteomes" id="UP000254235">
    <property type="component" value="Unassembled WGS sequence"/>
</dbReference>
<dbReference type="GO" id="GO:0009279">
    <property type="term" value="C:cell outer membrane"/>
    <property type="evidence" value="ECO:0007669"/>
    <property type="project" value="UniProtKB-SubCell"/>
</dbReference>
<dbReference type="SUPFAM" id="SSF56935">
    <property type="entry name" value="Porins"/>
    <property type="match status" value="1"/>
</dbReference>
<gene>
    <name evidence="5" type="ORF">NCTC13043_02618</name>
</gene>
<evidence type="ECO:0000256" key="3">
    <source>
        <dbReference type="ARBA" id="ARBA00023237"/>
    </source>
</evidence>
<dbReference type="RefSeq" id="WP_245944679.1">
    <property type="nucleotide sequence ID" value="NZ_UGTP01000005.1"/>
</dbReference>